<dbReference type="AlphaFoldDB" id="A0A2V1HTQ5"/>
<feature type="transmembrane region" description="Helical" evidence="7">
    <location>
        <begin position="72"/>
        <end position="94"/>
    </location>
</feature>
<feature type="domain" description="ABC transmembrane type-1" evidence="8">
    <location>
        <begin position="68"/>
        <end position="282"/>
    </location>
</feature>
<name>A0A2V1HTQ5_9MICO</name>
<dbReference type="InterPro" id="IPR051393">
    <property type="entry name" value="ABC_transporter_permease"/>
</dbReference>
<dbReference type="InterPro" id="IPR035906">
    <property type="entry name" value="MetI-like_sf"/>
</dbReference>
<feature type="transmembrane region" description="Helical" evidence="7">
    <location>
        <begin position="155"/>
        <end position="180"/>
    </location>
</feature>
<proteinExistence type="inferred from homology"/>
<evidence type="ECO:0000259" key="8">
    <source>
        <dbReference type="PROSITE" id="PS50928"/>
    </source>
</evidence>
<dbReference type="EMBL" id="QEOP01000002">
    <property type="protein sequence ID" value="PVZ94429.1"/>
    <property type="molecule type" value="Genomic_DNA"/>
</dbReference>
<dbReference type="InterPro" id="IPR000515">
    <property type="entry name" value="MetI-like"/>
</dbReference>
<comment type="similarity">
    <text evidence="7">Belongs to the binding-protein-dependent transport system permease family.</text>
</comment>
<evidence type="ECO:0000256" key="2">
    <source>
        <dbReference type="ARBA" id="ARBA00022448"/>
    </source>
</evidence>
<feature type="transmembrane region" description="Helical" evidence="7">
    <location>
        <begin position="201"/>
        <end position="234"/>
    </location>
</feature>
<keyword evidence="10" id="KW-1185">Reference proteome</keyword>
<gene>
    <name evidence="9" type="ORF">DDQ50_12000</name>
</gene>
<evidence type="ECO:0000313" key="9">
    <source>
        <dbReference type="EMBL" id="PVZ94429.1"/>
    </source>
</evidence>
<feature type="transmembrane region" description="Helical" evidence="7">
    <location>
        <begin position="261"/>
        <end position="282"/>
    </location>
</feature>
<dbReference type="OrthoDB" id="145927at2"/>
<keyword evidence="2 7" id="KW-0813">Transport</keyword>
<evidence type="ECO:0000256" key="3">
    <source>
        <dbReference type="ARBA" id="ARBA00022475"/>
    </source>
</evidence>
<feature type="transmembrane region" description="Helical" evidence="7">
    <location>
        <begin position="12"/>
        <end position="37"/>
    </location>
</feature>
<evidence type="ECO:0000256" key="7">
    <source>
        <dbReference type="RuleBase" id="RU363032"/>
    </source>
</evidence>
<accession>A0A2V1HTQ5</accession>
<dbReference type="RefSeq" id="WP_116756940.1">
    <property type="nucleotide sequence ID" value="NZ_JBHUEX010000001.1"/>
</dbReference>
<keyword evidence="4 7" id="KW-0812">Transmembrane</keyword>
<dbReference type="SUPFAM" id="SSF161098">
    <property type="entry name" value="MetI-like"/>
    <property type="match status" value="1"/>
</dbReference>
<dbReference type="Proteomes" id="UP000244893">
    <property type="component" value="Unassembled WGS sequence"/>
</dbReference>
<keyword evidence="6 7" id="KW-0472">Membrane</keyword>
<sequence>MTRRAQTRLGILLAAPVAIMTIVFFLFPLVNAVYYSLVDFNGINPNPAFIGLANFAEMIFDPEVWHALGNNLIWIIGGTAAPLIIGLLVSVLLWTTRRGATIYRIIFFLPYVLPGVAIGIVWGWIYDPVSGWLNQGLTAIGLGGLARGWLGDPNIALYAVLATAVWASTGFVIVILLSALRNVDVELVDAAKIDGANPPQRLWYVILPQIMPVFLMVLTLTLVGGFSVFDIIFIMTGGGPAGATNTIGTYAYSQAFELSRIGYGTTLALLITVLSVPFAVALNRLQRRLSLDGTGA</sequence>
<keyword evidence="3" id="KW-1003">Cell membrane</keyword>
<dbReference type="PANTHER" id="PTHR30193">
    <property type="entry name" value="ABC TRANSPORTER PERMEASE PROTEIN"/>
    <property type="match status" value="1"/>
</dbReference>
<reference evidence="9 10" key="1">
    <citation type="submission" date="2018-05" db="EMBL/GenBank/DDBJ databases">
        <title>Amnibacterium sp. M8JJ-5, whole genome shotgun sequence.</title>
        <authorList>
            <person name="Tuo L."/>
        </authorList>
    </citation>
    <scope>NUCLEOTIDE SEQUENCE [LARGE SCALE GENOMIC DNA]</scope>
    <source>
        <strain evidence="9 10">M8JJ-5</strain>
    </source>
</reference>
<dbReference type="GO" id="GO:0005886">
    <property type="term" value="C:plasma membrane"/>
    <property type="evidence" value="ECO:0007669"/>
    <property type="project" value="UniProtKB-SubCell"/>
</dbReference>
<comment type="subcellular location">
    <subcellularLocation>
        <location evidence="1 7">Cell membrane</location>
        <topology evidence="1 7">Multi-pass membrane protein</topology>
    </subcellularLocation>
</comment>
<protein>
    <submittedName>
        <fullName evidence="9">Sugar ABC transporter permease</fullName>
    </submittedName>
</protein>
<keyword evidence="5 7" id="KW-1133">Transmembrane helix</keyword>
<evidence type="ECO:0000256" key="4">
    <source>
        <dbReference type="ARBA" id="ARBA00022692"/>
    </source>
</evidence>
<evidence type="ECO:0000256" key="1">
    <source>
        <dbReference type="ARBA" id="ARBA00004651"/>
    </source>
</evidence>
<dbReference type="Pfam" id="PF00528">
    <property type="entry name" value="BPD_transp_1"/>
    <property type="match status" value="1"/>
</dbReference>
<dbReference type="Gene3D" id="1.10.3720.10">
    <property type="entry name" value="MetI-like"/>
    <property type="match status" value="1"/>
</dbReference>
<feature type="transmembrane region" description="Helical" evidence="7">
    <location>
        <begin position="106"/>
        <end position="125"/>
    </location>
</feature>
<organism evidence="9 10">
    <name type="scientific">Amnibacterium flavum</name>
    <dbReference type="NCBI Taxonomy" id="2173173"/>
    <lineage>
        <taxon>Bacteria</taxon>
        <taxon>Bacillati</taxon>
        <taxon>Actinomycetota</taxon>
        <taxon>Actinomycetes</taxon>
        <taxon>Micrococcales</taxon>
        <taxon>Microbacteriaceae</taxon>
        <taxon>Amnibacterium</taxon>
    </lineage>
</organism>
<evidence type="ECO:0000256" key="6">
    <source>
        <dbReference type="ARBA" id="ARBA00023136"/>
    </source>
</evidence>
<evidence type="ECO:0000313" key="10">
    <source>
        <dbReference type="Proteomes" id="UP000244893"/>
    </source>
</evidence>
<dbReference type="PANTHER" id="PTHR30193:SF41">
    <property type="entry name" value="DIACETYLCHITOBIOSE UPTAKE SYSTEM PERMEASE PROTEIN NGCF"/>
    <property type="match status" value="1"/>
</dbReference>
<evidence type="ECO:0000256" key="5">
    <source>
        <dbReference type="ARBA" id="ARBA00022989"/>
    </source>
</evidence>
<dbReference type="PROSITE" id="PS50928">
    <property type="entry name" value="ABC_TM1"/>
    <property type="match status" value="1"/>
</dbReference>
<comment type="caution">
    <text evidence="9">The sequence shown here is derived from an EMBL/GenBank/DDBJ whole genome shotgun (WGS) entry which is preliminary data.</text>
</comment>
<dbReference type="GO" id="GO:0055085">
    <property type="term" value="P:transmembrane transport"/>
    <property type="evidence" value="ECO:0007669"/>
    <property type="project" value="InterPro"/>
</dbReference>
<dbReference type="CDD" id="cd06261">
    <property type="entry name" value="TM_PBP2"/>
    <property type="match status" value="1"/>
</dbReference>